<dbReference type="STRING" id="86259.A0A4Z1P6C9"/>
<dbReference type="EMBL" id="SNSC02000006">
    <property type="protein sequence ID" value="TID23685.1"/>
    <property type="molecule type" value="Genomic_DNA"/>
</dbReference>
<dbReference type="SUPFAM" id="SSF51905">
    <property type="entry name" value="FAD/NAD(P)-binding domain"/>
    <property type="match status" value="1"/>
</dbReference>
<comment type="caution">
    <text evidence="3">The sequence shown here is derived from an EMBL/GenBank/DDBJ whole genome shotgun (WGS) entry which is preliminary data.</text>
</comment>
<dbReference type="Pfam" id="PF01266">
    <property type="entry name" value="DAO"/>
    <property type="match status" value="1"/>
</dbReference>
<gene>
    <name evidence="3" type="ORF">E6O75_ATG03321</name>
</gene>
<protein>
    <submittedName>
        <fullName evidence="3">Gb</fullName>
    </submittedName>
</protein>
<dbReference type="GO" id="GO:0005737">
    <property type="term" value="C:cytoplasm"/>
    <property type="evidence" value="ECO:0007669"/>
    <property type="project" value="TreeGrafter"/>
</dbReference>
<proteinExistence type="predicted"/>
<accession>A0A4Z1P6C9</accession>
<name>A0A4Z1P6C9_9PEZI</name>
<feature type="domain" description="FAD dependent oxidoreductase" evidence="2">
    <location>
        <begin position="48"/>
        <end position="423"/>
    </location>
</feature>
<dbReference type="AlphaFoldDB" id="A0A4Z1P6C9"/>
<dbReference type="PANTHER" id="PTHR13847:SF129">
    <property type="entry name" value="FAD DEPENDENT OXIDOREDUCTASE"/>
    <property type="match status" value="1"/>
</dbReference>
<evidence type="ECO:0000313" key="4">
    <source>
        <dbReference type="Proteomes" id="UP000298493"/>
    </source>
</evidence>
<evidence type="ECO:0000259" key="2">
    <source>
        <dbReference type="Pfam" id="PF01266"/>
    </source>
</evidence>
<keyword evidence="4" id="KW-1185">Reference proteome</keyword>
<dbReference type="PANTHER" id="PTHR13847">
    <property type="entry name" value="SARCOSINE DEHYDROGENASE-RELATED"/>
    <property type="match status" value="1"/>
</dbReference>
<organism evidence="3 4">
    <name type="scientific">Venturia nashicola</name>
    <dbReference type="NCBI Taxonomy" id="86259"/>
    <lineage>
        <taxon>Eukaryota</taxon>
        <taxon>Fungi</taxon>
        <taxon>Dikarya</taxon>
        <taxon>Ascomycota</taxon>
        <taxon>Pezizomycotina</taxon>
        <taxon>Dothideomycetes</taxon>
        <taxon>Pleosporomycetidae</taxon>
        <taxon>Venturiales</taxon>
        <taxon>Venturiaceae</taxon>
        <taxon>Venturia</taxon>
    </lineage>
</organism>
<reference evidence="3 4" key="1">
    <citation type="submission" date="2019-04" db="EMBL/GenBank/DDBJ databases">
        <title>High contiguity whole genome sequence and gene annotation resource for two Venturia nashicola isolates.</title>
        <authorList>
            <person name="Prokchorchik M."/>
            <person name="Won K."/>
            <person name="Lee Y."/>
            <person name="Choi E.D."/>
            <person name="Segonzac C."/>
            <person name="Sohn K.H."/>
        </authorList>
    </citation>
    <scope>NUCLEOTIDE SEQUENCE [LARGE SCALE GENOMIC DNA]</scope>
    <source>
        <strain evidence="3 4">PRI2</strain>
    </source>
</reference>
<dbReference type="InterPro" id="IPR036188">
    <property type="entry name" value="FAD/NAD-bd_sf"/>
</dbReference>
<dbReference type="InterPro" id="IPR006076">
    <property type="entry name" value="FAD-dep_OxRdtase"/>
</dbReference>
<dbReference type="Proteomes" id="UP000298493">
    <property type="component" value="Unassembled WGS sequence"/>
</dbReference>
<dbReference type="Gene3D" id="3.50.50.60">
    <property type="entry name" value="FAD/NAD(P)-binding domain"/>
    <property type="match status" value="1"/>
</dbReference>
<evidence type="ECO:0000256" key="1">
    <source>
        <dbReference type="SAM" id="MobiDB-lite"/>
    </source>
</evidence>
<sequence length="492" mass="52795">MGDYTPPSIDAKPCPLPTPKSSASFWHSEPAEDLMGFKSSDAVPESADVVVVGCGITGASAARCLTEQDPALDVVVLEAREVCWGATGRNGGHLQPLLFDRTSEIASFELDNCAEVAKYISENDVQCEYRQVDGCRTFWTKDLLKEAKSHVDALHKESPEIGKFVSIVTEPTELATHKVLPSCPGVTLSRGAGSLWPYKLVTFIIRKLLAEKKIKLYTHTPVTSLTGNPKNYSLQTPNGTIKTRHVLLATNAYTSHLLPSFAPHIVPVRGTMSALLPPPNSTILPNSYGFVGAGPGANPNADDYLIQRPFSGVPNPTGHLMFGGGRTAGLLEAIGETDDAVVDKGSVSYLQKILLETLDLGEGAKGMEELEVDQAWSGIMGYSRDNAPWVGGVPGMEGVWLCAGYTGHGMPNATLCARAAVELLLANESGKHLASVQKEMVEQGRLPSAYLISTDRLAECNGLPSVKEQDETISMGYVAGKWSVQGKFREKI</sequence>
<feature type="region of interest" description="Disordered" evidence="1">
    <location>
        <begin position="1"/>
        <end position="22"/>
    </location>
</feature>
<evidence type="ECO:0000313" key="3">
    <source>
        <dbReference type="EMBL" id="TID23685.1"/>
    </source>
</evidence>
<dbReference type="Gene3D" id="3.30.9.10">
    <property type="entry name" value="D-Amino Acid Oxidase, subunit A, domain 2"/>
    <property type="match status" value="1"/>
</dbReference>